<keyword evidence="5 8" id="KW-0547">Nucleotide-binding</keyword>
<comment type="caution">
    <text evidence="10">The sequence shown here is derived from an EMBL/GenBank/DDBJ whole genome shotgun (WGS) entry which is preliminary data.</text>
</comment>
<dbReference type="EMBL" id="BSST01000001">
    <property type="protein sequence ID" value="GLX77180.1"/>
    <property type="molecule type" value="Genomic_DNA"/>
</dbReference>
<keyword evidence="11" id="KW-1185">Reference proteome</keyword>
<evidence type="ECO:0000256" key="6">
    <source>
        <dbReference type="ARBA" id="ARBA00022840"/>
    </source>
</evidence>
<accession>A0ABQ6GR64</accession>
<dbReference type="CDD" id="cd01992">
    <property type="entry name" value="TilS_N"/>
    <property type="match status" value="1"/>
</dbReference>
<dbReference type="HAMAP" id="MF_01161">
    <property type="entry name" value="tRNA_Ile_lys_synt"/>
    <property type="match status" value="1"/>
</dbReference>
<evidence type="ECO:0000256" key="1">
    <source>
        <dbReference type="ARBA" id="ARBA00004496"/>
    </source>
</evidence>
<evidence type="ECO:0000256" key="8">
    <source>
        <dbReference type="HAMAP-Rule" id="MF_01161"/>
    </source>
</evidence>
<dbReference type="InterPro" id="IPR012094">
    <property type="entry name" value="tRNA_Ile_lys_synt"/>
</dbReference>
<evidence type="ECO:0000313" key="11">
    <source>
        <dbReference type="Proteomes" id="UP001157186"/>
    </source>
</evidence>
<evidence type="ECO:0000256" key="7">
    <source>
        <dbReference type="ARBA" id="ARBA00048539"/>
    </source>
</evidence>
<dbReference type="NCBIfam" id="TIGR02433">
    <property type="entry name" value="lysidine_TilS_C"/>
    <property type="match status" value="1"/>
</dbReference>
<protein>
    <recommendedName>
        <fullName evidence="8">tRNA(Ile)-lysidine synthase</fullName>
        <ecNumber evidence="8">6.3.4.19</ecNumber>
    </recommendedName>
    <alternativeName>
        <fullName evidence="8">tRNA(Ile)-2-lysyl-cytidine synthase</fullName>
    </alternativeName>
    <alternativeName>
        <fullName evidence="8">tRNA(Ile)-lysidine synthetase</fullName>
    </alternativeName>
</protein>
<feature type="binding site" evidence="8">
    <location>
        <begin position="25"/>
        <end position="30"/>
    </location>
    <ligand>
        <name>ATP</name>
        <dbReference type="ChEBI" id="CHEBI:30616"/>
    </ligand>
</feature>
<dbReference type="PANTHER" id="PTHR43033:SF1">
    <property type="entry name" value="TRNA(ILE)-LYSIDINE SYNTHASE-RELATED"/>
    <property type="match status" value="1"/>
</dbReference>
<evidence type="ECO:0000313" key="10">
    <source>
        <dbReference type="EMBL" id="GLX77180.1"/>
    </source>
</evidence>
<comment type="domain">
    <text evidence="8">The N-terminal region contains the highly conserved SGGXDS motif, predicted to be a P-loop motif involved in ATP binding.</text>
</comment>
<keyword evidence="2 8" id="KW-0963">Cytoplasm</keyword>
<dbReference type="InterPro" id="IPR015262">
    <property type="entry name" value="tRNA_Ile_lys_synt_subst-bd"/>
</dbReference>
<evidence type="ECO:0000256" key="2">
    <source>
        <dbReference type="ARBA" id="ARBA00022490"/>
    </source>
</evidence>
<dbReference type="SUPFAM" id="SSF56037">
    <property type="entry name" value="PheT/TilS domain"/>
    <property type="match status" value="1"/>
</dbReference>
<comment type="function">
    <text evidence="8">Ligates lysine onto the cytidine present at position 34 of the AUA codon-specific tRNA(Ile) that contains the anticodon CAU, in an ATP-dependent manner. Cytidine is converted to lysidine, thus changing the amino acid specificity of the tRNA from methionine to isoleucine.</text>
</comment>
<evidence type="ECO:0000259" key="9">
    <source>
        <dbReference type="SMART" id="SM00977"/>
    </source>
</evidence>
<organism evidence="10 11">
    <name type="scientific">Thalassotalea insulae</name>
    <dbReference type="NCBI Taxonomy" id="2056778"/>
    <lineage>
        <taxon>Bacteria</taxon>
        <taxon>Pseudomonadati</taxon>
        <taxon>Pseudomonadota</taxon>
        <taxon>Gammaproteobacteria</taxon>
        <taxon>Alteromonadales</taxon>
        <taxon>Colwelliaceae</taxon>
        <taxon>Thalassotalea</taxon>
    </lineage>
</organism>
<comment type="similarity">
    <text evidence="8">Belongs to the tRNA(Ile)-lysidine synthase family.</text>
</comment>
<dbReference type="Pfam" id="PF11734">
    <property type="entry name" value="TilS_C"/>
    <property type="match status" value="1"/>
</dbReference>
<dbReference type="SUPFAM" id="SSF52402">
    <property type="entry name" value="Adenine nucleotide alpha hydrolases-like"/>
    <property type="match status" value="1"/>
</dbReference>
<dbReference type="InterPro" id="IPR012795">
    <property type="entry name" value="tRNA_Ile_lys_synt_N"/>
</dbReference>
<keyword evidence="4 8" id="KW-0819">tRNA processing</keyword>
<keyword evidence="6 8" id="KW-0067">ATP-binding</keyword>
<proteinExistence type="inferred from homology"/>
<reference evidence="10 11" key="1">
    <citation type="submission" date="2023-03" db="EMBL/GenBank/DDBJ databases">
        <title>Draft genome sequence of Thalassotalea insulae KCTC 62186T.</title>
        <authorList>
            <person name="Sawabe T."/>
        </authorList>
    </citation>
    <scope>NUCLEOTIDE SEQUENCE [LARGE SCALE GENOMIC DNA]</scope>
    <source>
        <strain evidence="10 11">KCTC 62186</strain>
    </source>
</reference>
<dbReference type="SUPFAM" id="SSF82829">
    <property type="entry name" value="MesJ substrate recognition domain-like"/>
    <property type="match status" value="1"/>
</dbReference>
<dbReference type="NCBIfam" id="TIGR02432">
    <property type="entry name" value="lysidine_TilS_N"/>
    <property type="match status" value="1"/>
</dbReference>
<comment type="catalytic activity">
    <reaction evidence="7 8">
        <text>cytidine(34) in tRNA(Ile2) + L-lysine + ATP = lysidine(34) in tRNA(Ile2) + AMP + diphosphate + H(+)</text>
        <dbReference type="Rhea" id="RHEA:43744"/>
        <dbReference type="Rhea" id="RHEA-COMP:10625"/>
        <dbReference type="Rhea" id="RHEA-COMP:10670"/>
        <dbReference type="ChEBI" id="CHEBI:15378"/>
        <dbReference type="ChEBI" id="CHEBI:30616"/>
        <dbReference type="ChEBI" id="CHEBI:32551"/>
        <dbReference type="ChEBI" id="CHEBI:33019"/>
        <dbReference type="ChEBI" id="CHEBI:82748"/>
        <dbReference type="ChEBI" id="CHEBI:83665"/>
        <dbReference type="ChEBI" id="CHEBI:456215"/>
        <dbReference type="EC" id="6.3.4.19"/>
    </reaction>
</comment>
<sequence>MSLFSSLLLEHLGQYSDQSLILACSGGVDSIVLLHEVSNLVKRNALSSPVSVCYVNHGLSEQADSWQDFVRQQCLRLSLPFNAKQLKLKNNSQRSLEEQARTARYQVLKELAGENGVVVTGHHLDDQSETFLLALKRGAGLKGLSAMTSDGELFTEKGTLQLCRPFLTLSRAQIVARAQEWGLTWVEDESNQDCQFDRNFIRQKVMPALRLRWPSIATTIARSAQHCQDAQQLIDEIAQQDLAQCTLQTKVLSVSKLLLLSPSRFNYLMRYFLAQHQQLMPSTAQLAQIRQQLNAPQDKAPAVKLGAVWLRRFQDTLHLTPEFADLSHWQQQLKLADLNGSVVDLPDNLGKLQLTPQNKLTANLGDVNAMAFSLPKGVTELRLSFSHQNPKCQPDYRQHSRSLKKIWQELAVPTWQRNRIPLVFSGEQLVMAIGYFVCKEFMVERHLDKFSVSQIDNSEIA</sequence>
<evidence type="ECO:0000256" key="5">
    <source>
        <dbReference type="ARBA" id="ARBA00022741"/>
    </source>
</evidence>
<dbReference type="InterPro" id="IPR011063">
    <property type="entry name" value="TilS/TtcA_N"/>
</dbReference>
<dbReference type="Gene3D" id="1.20.59.20">
    <property type="match status" value="1"/>
</dbReference>
<dbReference type="Gene3D" id="3.40.50.620">
    <property type="entry name" value="HUPs"/>
    <property type="match status" value="1"/>
</dbReference>
<dbReference type="RefSeq" id="WP_284243022.1">
    <property type="nucleotide sequence ID" value="NZ_BSST01000001.1"/>
</dbReference>
<dbReference type="PANTHER" id="PTHR43033">
    <property type="entry name" value="TRNA(ILE)-LYSIDINE SYNTHASE-RELATED"/>
    <property type="match status" value="1"/>
</dbReference>
<dbReference type="EC" id="6.3.4.19" evidence="8"/>
<gene>
    <name evidence="8 10" type="primary">tilS</name>
    <name evidence="10" type="ORF">tinsulaeT_05200</name>
</gene>
<dbReference type="Pfam" id="PF01171">
    <property type="entry name" value="ATP_bind_3"/>
    <property type="match status" value="1"/>
</dbReference>
<comment type="subcellular location">
    <subcellularLocation>
        <location evidence="1 8">Cytoplasm</location>
    </subcellularLocation>
</comment>
<dbReference type="InterPro" id="IPR014729">
    <property type="entry name" value="Rossmann-like_a/b/a_fold"/>
</dbReference>
<evidence type="ECO:0000256" key="4">
    <source>
        <dbReference type="ARBA" id="ARBA00022694"/>
    </source>
</evidence>
<dbReference type="Pfam" id="PF09179">
    <property type="entry name" value="TilS"/>
    <property type="match status" value="1"/>
</dbReference>
<keyword evidence="3 8" id="KW-0436">Ligase</keyword>
<evidence type="ECO:0000256" key="3">
    <source>
        <dbReference type="ARBA" id="ARBA00022598"/>
    </source>
</evidence>
<dbReference type="InterPro" id="IPR012796">
    <property type="entry name" value="Lysidine-tRNA-synth_C"/>
</dbReference>
<dbReference type="SMART" id="SM00977">
    <property type="entry name" value="TilS_C"/>
    <property type="match status" value="1"/>
</dbReference>
<name>A0ABQ6GR64_9GAMM</name>
<dbReference type="Proteomes" id="UP001157186">
    <property type="component" value="Unassembled WGS sequence"/>
</dbReference>
<feature type="domain" description="Lysidine-tRNA(Ile) synthetase C-terminal" evidence="9">
    <location>
        <begin position="381"/>
        <end position="452"/>
    </location>
</feature>